<feature type="domain" description="DNA mismatch repair protein MutS core" evidence="5">
    <location>
        <begin position="217"/>
        <end position="534"/>
    </location>
</feature>
<proteinExistence type="inferred from homology"/>
<dbReference type="Gene3D" id="3.40.50.300">
    <property type="entry name" value="P-loop containing nucleotide triphosphate hydrolases"/>
    <property type="match status" value="1"/>
</dbReference>
<dbReference type="EMBL" id="NIRI02000074">
    <property type="protein sequence ID" value="KAG5442480.1"/>
    <property type="molecule type" value="Genomic_DNA"/>
</dbReference>
<dbReference type="PANTHER" id="PTHR11361:SF20">
    <property type="entry name" value="MUTS PROTEIN HOMOLOG 5"/>
    <property type="match status" value="1"/>
</dbReference>
<accession>A0A8T1M010</accession>
<dbReference type="InterPro" id="IPR017261">
    <property type="entry name" value="DNA_mismatch_repair_MutS/MSH"/>
</dbReference>
<evidence type="ECO:0000259" key="6">
    <source>
        <dbReference type="SMART" id="SM00534"/>
    </source>
</evidence>
<dbReference type="PANTHER" id="PTHR11361">
    <property type="entry name" value="DNA MISMATCH REPAIR PROTEIN MUTS FAMILY MEMBER"/>
    <property type="match status" value="1"/>
</dbReference>
<name>A0A8T1M010_CLOSI</name>
<evidence type="ECO:0000259" key="5">
    <source>
        <dbReference type="SMART" id="SM00533"/>
    </source>
</evidence>
<protein>
    <submittedName>
        <fullName evidence="7">MutS protein msh5</fullName>
    </submittedName>
</protein>
<dbReference type="GO" id="GO:0005634">
    <property type="term" value="C:nucleus"/>
    <property type="evidence" value="ECO:0007669"/>
    <property type="project" value="TreeGrafter"/>
</dbReference>
<dbReference type="InterPro" id="IPR000432">
    <property type="entry name" value="DNA_mismatch_repair_MutS_C"/>
</dbReference>
<dbReference type="SMART" id="SM00534">
    <property type="entry name" value="MUTSac"/>
    <property type="match status" value="1"/>
</dbReference>
<sequence>MDNPVCAAESEVGEERLERKVILCISATQQVIGAVGYDTESCILSYIPEFESDGHYGPFTKILSSFNPTILLCSEFISLLLAPIMDDIKRRITVHVLSNRYFANDQLASTLYSVNLSVISGGINEEAKEQILLSYFPPTCSQTLKSFSALFSFLSKKEPVCQLGLLHTSFTVLDIQMFKIEQIIYMDERCLRNLQIFGQFHQFHESWKMKNMRSTAEDETSVFKLFSVCITRAGKYTLEQWMRTPSRDLKCLNERLTAVECLLKTPGLTKSIRTTLRNIGHLPRIFYRMQQSSALPTDWKCLMQTLTSLEKLIQLCMPYGNKLFPMQNLLDNNFDQNLSNTIQTWMMNMIDFDALTTQHRFSVKQGLDPKLDEWIQTYRCLPDLLSQLAEEELRKLRESISTCGLIYFPLVGFLLKIPKTEVETPDIEMCDLSYAFTDNDMAYYRNDTTRELDQRFGDVMYAIIDSETAIMHRLQDRILEHAGELLRAHQFAAEIDCLCAFALAASSMNGVRPKLVDSSVIYIKNGWHPIQALVSNNTIRNSFYSGNETGRTTMVTGPNASGKSVYIKQIGITVYLSQIGSFVPAEEATIGPMDAIYAITCTETLAVLDRSSDSLSLNLALVALRFSTERSLILLDEFAHSIGKTEASALTAAIIEHLLKSNNPHLVATTHAYDMLDLLRHQTDIKFTTMKTRWNKGKLIYLYEAIEGVAESSRAIEVACSAGIPSQVTRRARELFCGGKRRRNDSNTTAQTRLLNVMDKIDKLGTEQVTCRLLAVLHSKENILE</sequence>
<dbReference type="SMART" id="SM00533">
    <property type="entry name" value="MUTSd"/>
    <property type="match status" value="1"/>
</dbReference>
<dbReference type="Gene3D" id="1.10.1420.10">
    <property type="match status" value="2"/>
</dbReference>
<keyword evidence="4" id="KW-0238">DNA-binding</keyword>
<evidence type="ECO:0000256" key="4">
    <source>
        <dbReference type="ARBA" id="ARBA00023125"/>
    </source>
</evidence>
<dbReference type="Pfam" id="PF00488">
    <property type="entry name" value="MutS_V"/>
    <property type="match status" value="1"/>
</dbReference>
<dbReference type="InterPro" id="IPR027417">
    <property type="entry name" value="P-loop_NTPase"/>
</dbReference>
<comment type="similarity">
    <text evidence="1">Belongs to the DNA mismatch repair MutS family.</text>
</comment>
<dbReference type="GO" id="GO:0030983">
    <property type="term" value="F:mismatched DNA binding"/>
    <property type="evidence" value="ECO:0007669"/>
    <property type="project" value="InterPro"/>
</dbReference>
<keyword evidence="3" id="KW-0067">ATP-binding</keyword>
<dbReference type="GO" id="GO:0005524">
    <property type="term" value="F:ATP binding"/>
    <property type="evidence" value="ECO:0007669"/>
    <property type="project" value="UniProtKB-KW"/>
</dbReference>
<evidence type="ECO:0000256" key="2">
    <source>
        <dbReference type="ARBA" id="ARBA00022741"/>
    </source>
</evidence>
<comment type="caution">
    <text evidence="7">The sequence shown here is derived from an EMBL/GenBank/DDBJ whole genome shotgun (WGS) entry which is preliminary data.</text>
</comment>
<reference evidence="7 8" key="1">
    <citation type="journal article" date="2018" name="Biotechnol. Adv.">
        <title>Improved genomic resources and new bioinformatic workflow for the carcinogenic parasite Clonorchis sinensis: Biotechnological implications.</title>
        <authorList>
            <person name="Wang D."/>
            <person name="Korhonen P.K."/>
            <person name="Gasser R.B."/>
            <person name="Young N.D."/>
        </authorList>
    </citation>
    <scope>NUCLEOTIDE SEQUENCE [LARGE SCALE GENOMIC DNA]</scope>
    <source>
        <strain evidence="7">Cs-k2</strain>
    </source>
</reference>
<dbReference type="SUPFAM" id="SSF48334">
    <property type="entry name" value="DNA repair protein MutS, domain III"/>
    <property type="match status" value="1"/>
</dbReference>
<evidence type="ECO:0000256" key="3">
    <source>
        <dbReference type="ARBA" id="ARBA00022840"/>
    </source>
</evidence>
<dbReference type="SUPFAM" id="SSF52540">
    <property type="entry name" value="P-loop containing nucleoside triphosphate hydrolases"/>
    <property type="match status" value="1"/>
</dbReference>
<dbReference type="InterPro" id="IPR036187">
    <property type="entry name" value="DNA_mismatch_repair_MutS_sf"/>
</dbReference>
<dbReference type="GO" id="GO:0006298">
    <property type="term" value="P:mismatch repair"/>
    <property type="evidence" value="ECO:0007669"/>
    <property type="project" value="InterPro"/>
</dbReference>
<keyword evidence="2" id="KW-0547">Nucleotide-binding</keyword>
<dbReference type="GO" id="GO:0051026">
    <property type="term" value="P:chiasma assembly"/>
    <property type="evidence" value="ECO:0007669"/>
    <property type="project" value="TreeGrafter"/>
</dbReference>
<evidence type="ECO:0000256" key="1">
    <source>
        <dbReference type="ARBA" id="ARBA00006271"/>
    </source>
</evidence>
<dbReference type="PIRSF" id="PIRSF037677">
    <property type="entry name" value="DNA_mis_repair_Msh6"/>
    <property type="match status" value="1"/>
</dbReference>
<dbReference type="Proteomes" id="UP000286415">
    <property type="component" value="Unassembled WGS sequence"/>
</dbReference>
<evidence type="ECO:0000313" key="8">
    <source>
        <dbReference type="Proteomes" id="UP000286415"/>
    </source>
</evidence>
<organism evidence="7 8">
    <name type="scientific">Clonorchis sinensis</name>
    <name type="common">Chinese liver fluke</name>
    <dbReference type="NCBI Taxonomy" id="79923"/>
    <lineage>
        <taxon>Eukaryota</taxon>
        <taxon>Metazoa</taxon>
        <taxon>Spiralia</taxon>
        <taxon>Lophotrochozoa</taxon>
        <taxon>Platyhelminthes</taxon>
        <taxon>Trematoda</taxon>
        <taxon>Digenea</taxon>
        <taxon>Opisthorchiida</taxon>
        <taxon>Opisthorchiata</taxon>
        <taxon>Opisthorchiidae</taxon>
        <taxon>Clonorchis</taxon>
    </lineage>
</organism>
<feature type="domain" description="DNA mismatch repair proteins mutS family" evidence="6">
    <location>
        <begin position="550"/>
        <end position="737"/>
    </location>
</feature>
<gene>
    <name evidence="7" type="ORF">CSKR_114362</name>
</gene>
<dbReference type="OrthoDB" id="29596at2759"/>
<evidence type="ECO:0000313" key="7">
    <source>
        <dbReference type="EMBL" id="KAG5442480.1"/>
    </source>
</evidence>
<reference evidence="7 8" key="2">
    <citation type="journal article" date="2021" name="Genomics">
        <title>High-quality reference genome for Clonorchis sinensis.</title>
        <authorList>
            <person name="Young N.D."/>
            <person name="Stroehlein A.J."/>
            <person name="Kinkar L."/>
            <person name="Wang T."/>
            <person name="Sohn W.M."/>
            <person name="Chang B.C.H."/>
            <person name="Kaur P."/>
            <person name="Weisz D."/>
            <person name="Dudchenko O."/>
            <person name="Aiden E.L."/>
            <person name="Korhonen P.K."/>
            <person name="Gasser R.B."/>
        </authorList>
    </citation>
    <scope>NUCLEOTIDE SEQUENCE [LARGE SCALE GENOMIC DNA]</scope>
    <source>
        <strain evidence="7">Cs-k2</strain>
    </source>
</reference>
<dbReference type="InterPro" id="IPR045076">
    <property type="entry name" value="MutS"/>
</dbReference>
<dbReference type="GO" id="GO:0140664">
    <property type="term" value="F:ATP-dependent DNA damage sensor activity"/>
    <property type="evidence" value="ECO:0007669"/>
    <property type="project" value="InterPro"/>
</dbReference>
<dbReference type="AlphaFoldDB" id="A0A8T1M010"/>
<dbReference type="InterPro" id="IPR007696">
    <property type="entry name" value="DNA_mismatch_repair_MutS_core"/>
</dbReference>
<dbReference type="Pfam" id="PF05192">
    <property type="entry name" value="MutS_III"/>
    <property type="match status" value="1"/>
</dbReference>
<keyword evidence="8" id="KW-1185">Reference proteome</keyword>